<evidence type="ECO:0000313" key="1">
    <source>
        <dbReference type="EMBL" id="KAI3692760.1"/>
    </source>
</evidence>
<reference evidence="1 2" key="2">
    <citation type="journal article" date="2022" name="Mol. Ecol. Resour.">
        <title>The genomes of chicory, endive, great burdock and yacon provide insights into Asteraceae paleo-polyploidization history and plant inulin production.</title>
        <authorList>
            <person name="Fan W."/>
            <person name="Wang S."/>
            <person name="Wang H."/>
            <person name="Wang A."/>
            <person name="Jiang F."/>
            <person name="Liu H."/>
            <person name="Zhao H."/>
            <person name="Xu D."/>
            <person name="Zhang Y."/>
        </authorList>
    </citation>
    <scope>NUCLEOTIDE SEQUENCE [LARGE SCALE GENOMIC DNA]</scope>
    <source>
        <strain evidence="2">cv. Niubang</strain>
    </source>
</reference>
<keyword evidence="2" id="KW-1185">Reference proteome</keyword>
<accession>A0ACB8Z638</accession>
<reference evidence="2" key="1">
    <citation type="journal article" date="2022" name="Mol. Ecol. Resour.">
        <title>The genomes of chicory, endive, great burdock and yacon provide insights into Asteraceae palaeo-polyploidization history and plant inulin production.</title>
        <authorList>
            <person name="Fan W."/>
            <person name="Wang S."/>
            <person name="Wang H."/>
            <person name="Wang A."/>
            <person name="Jiang F."/>
            <person name="Liu H."/>
            <person name="Zhao H."/>
            <person name="Xu D."/>
            <person name="Zhang Y."/>
        </authorList>
    </citation>
    <scope>NUCLEOTIDE SEQUENCE [LARGE SCALE GENOMIC DNA]</scope>
    <source>
        <strain evidence="2">cv. Niubang</strain>
    </source>
</reference>
<dbReference type="EMBL" id="CM042057">
    <property type="protein sequence ID" value="KAI3692760.1"/>
    <property type="molecule type" value="Genomic_DNA"/>
</dbReference>
<organism evidence="1 2">
    <name type="scientific">Arctium lappa</name>
    <name type="common">Greater burdock</name>
    <name type="synonym">Lappa major</name>
    <dbReference type="NCBI Taxonomy" id="4217"/>
    <lineage>
        <taxon>Eukaryota</taxon>
        <taxon>Viridiplantae</taxon>
        <taxon>Streptophyta</taxon>
        <taxon>Embryophyta</taxon>
        <taxon>Tracheophyta</taxon>
        <taxon>Spermatophyta</taxon>
        <taxon>Magnoliopsida</taxon>
        <taxon>eudicotyledons</taxon>
        <taxon>Gunneridae</taxon>
        <taxon>Pentapetalae</taxon>
        <taxon>asterids</taxon>
        <taxon>campanulids</taxon>
        <taxon>Asterales</taxon>
        <taxon>Asteraceae</taxon>
        <taxon>Carduoideae</taxon>
        <taxon>Cardueae</taxon>
        <taxon>Arctiinae</taxon>
        <taxon>Arctium</taxon>
    </lineage>
</organism>
<gene>
    <name evidence="1" type="ORF">L6452_32582</name>
</gene>
<name>A0ACB8Z638_ARCLA</name>
<sequence>MKTSIKFLASNTRDTTAYRNPKTKTPGTSDVQIITRSTQNAAPITATKSAKGKGEDKRLSSTVKIKMKGKQRAIPDCNSDSDFEEHHNDPIRGSVAHTKTSKKKIKEKKVPIGGRDLTTMEQTDEGQELAMIWKQQYRKDSPRPTDVMKTIQSSFDAGLMFKLNFIVLFEFIMDLNEKFNLLMHTKVDAQTVIMKVEEKFPDDYMFKRYGDELAILYNETALQVSTKGKQATYLARCNLSPTHTNQSPNENNMEVLCTPTKLNFDNTESLDELEPLSSYWYRQTTYNIIDAHKKRNQDASYQLVKARVLQLVSPHHVMPNLHQTQLEQTCRLFQ</sequence>
<protein>
    <submittedName>
        <fullName evidence="1">Uncharacterized protein</fullName>
    </submittedName>
</protein>
<dbReference type="Proteomes" id="UP001055879">
    <property type="component" value="Linkage Group LG11"/>
</dbReference>
<evidence type="ECO:0000313" key="2">
    <source>
        <dbReference type="Proteomes" id="UP001055879"/>
    </source>
</evidence>
<proteinExistence type="predicted"/>
<comment type="caution">
    <text evidence="1">The sequence shown here is derived from an EMBL/GenBank/DDBJ whole genome shotgun (WGS) entry which is preliminary data.</text>
</comment>